<dbReference type="OrthoDB" id="4803763at2"/>
<keyword evidence="8" id="KW-1185">Reference proteome</keyword>
<proteinExistence type="predicted"/>
<evidence type="ECO:0000256" key="6">
    <source>
        <dbReference type="SAM" id="Phobius"/>
    </source>
</evidence>
<feature type="transmembrane region" description="Helical" evidence="6">
    <location>
        <begin position="160"/>
        <end position="182"/>
    </location>
</feature>
<sequence>MTSLGRWAGRAVGMAVLVVLALRLGSEPFLHGLTAVGPAALVSALVVGALTTLASAWRWRLVARHLGLGGLSLRAAIAACYRSQLLNAALPGGVLGDVHRAIRHGRRAGTTGLAARSVAWERGLGQLVQIAVTLLALRLWLPAAVAVLLLSAGLVRFRAVALGVVAASLAALAGYSLLFLVAASATGSSPPLPVVLLVLLAAAVPLNVGGWGPREGAAAWAFASAGLGADQGLAASVAYGVLALVSTLPGLAVLLLTRPAPPAPPTRVATPEVSRA</sequence>
<dbReference type="InterPro" id="IPR022791">
    <property type="entry name" value="L-PG_synthase/AglD"/>
</dbReference>
<feature type="transmembrane region" description="Helical" evidence="6">
    <location>
        <begin position="7"/>
        <end position="24"/>
    </location>
</feature>
<reference evidence="7 8" key="1">
    <citation type="submission" date="2019-01" db="EMBL/GenBank/DDBJ databases">
        <title>Nocardioides guangzhouensis sp. nov., an actinobacterium isolated from soil.</title>
        <authorList>
            <person name="Fu Y."/>
            <person name="Cai Y."/>
            <person name="Lin Z."/>
            <person name="Chen P."/>
        </authorList>
    </citation>
    <scope>NUCLEOTIDE SEQUENCE [LARGE SCALE GENOMIC DNA]</scope>
    <source>
        <strain evidence="7 8">NBRC 105384</strain>
    </source>
</reference>
<keyword evidence="2" id="KW-1003">Cell membrane</keyword>
<protein>
    <submittedName>
        <fullName evidence="7">UPF0104 family protein</fullName>
    </submittedName>
</protein>
<dbReference type="Pfam" id="PF03706">
    <property type="entry name" value="LPG_synthase_TM"/>
    <property type="match status" value="1"/>
</dbReference>
<evidence type="ECO:0000256" key="4">
    <source>
        <dbReference type="ARBA" id="ARBA00022989"/>
    </source>
</evidence>
<evidence type="ECO:0000256" key="5">
    <source>
        <dbReference type="ARBA" id="ARBA00023136"/>
    </source>
</evidence>
<comment type="subcellular location">
    <subcellularLocation>
        <location evidence="1">Cell membrane</location>
        <topology evidence="1">Multi-pass membrane protein</topology>
    </subcellularLocation>
</comment>
<name>A0A4Q5IVH5_9ACTN</name>
<keyword evidence="5 6" id="KW-0472">Membrane</keyword>
<accession>A0A4Q5IVH5</accession>
<dbReference type="AlphaFoldDB" id="A0A4Q5IVH5"/>
<evidence type="ECO:0000313" key="8">
    <source>
        <dbReference type="Proteomes" id="UP000291189"/>
    </source>
</evidence>
<feature type="transmembrane region" description="Helical" evidence="6">
    <location>
        <begin position="130"/>
        <end position="154"/>
    </location>
</feature>
<dbReference type="Proteomes" id="UP000291189">
    <property type="component" value="Unassembled WGS sequence"/>
</dbReference>
<organism evidence="7 8">
    <name type="scientific">Nocardioides iriomotensis</name>
    <dbReference type="NCBI Taxonomy" id="715784"/>
    <lineage>
        <taxon>Bacteria</taxon>
        <taxon>Bacillati</taxon>
        <taxon>Actinomycetota</taxon>
        <taxon>Actinomycetes</taxon>
        <taxon>Propionibacteriales</taxon>
        <taxon>Nocardioidaceae</taxon>
        <taxon>Nocardioides</taxon>
    </lineage>
</organism>
<keyword evidence="3 6" id="KW-0812">Transmembrane</keyword>
<feature type="transmembrane region" description="Helical" evidence="6">
    <location>
        <begin position="233"/>
        <end position="257"/>
    </location>
</feature>
<dbReference type="PANTHER" id="PTHR40277">
    <property type="entry name" value="BLL5419 PROTEIN"/>
    <property type="match status" value="1"/>
</dbReference>
<evidence type="ECO:0000256" key="3">
    <source>
        <dbReference type="ARBA" id="ARBA00022692"/>
    </source>
</evidence>
<evidence type="ECO:0000256" key="2">
    <source>
        <dbReference type="ARBA" id="ARBA00022475"/>
    </source>
</evidence>
<feature type="transmembrane region" description="Helical" evidence="6">
    <location>
        <begin position="194"/>
        <end position="213"/>
    </location>
</feature>
<gene>
    <name evidence="7" type="ORF">ETU37_19155</name>
</gene>
<feature type="transmembrane region" description="Helical" evidence="6">
    <location>
        <begin position="36"/>
        <end position="57"/>
    </location>
</feature>
<dbReference type="GO" id="GO:0005886">
    <property type="term" value="C:plasma membrane"/>
    <property type="evidence" value="ECO:0007669"/>
    <property type="project" value="UniProtKB-SubCell"/>
</dbReference>
<keyword evidence="4 6" id="KW-1133">Transmembrane helix</keyword>
<comment type="caution">
    <text evidence="7">The sequence shown here is derived from an EMBL/GenBank/DDBJ whole genome shotgun (WGS) entry which is preliminary data.</text>
</comment>
<dbReference type="EMBL" id="SDPU01000034">
    <property type="protein sequence ID" value="RYU09954.1"/>
    <property type="molecule type" value="Genomic_DNA"/>
</dbReference>
<dbReference type="PANTHER" id="PTHR40277:SF1">
    <property type="entry name" value="BLL5419 PROTEIN"/>
    <property type="match status" value="1"/>
</dbReference>
<dbReference type="RefSeq" id="WP_129988951.1">
    <property type="nucleotide sequence ID" value="NZ_SDPU01000034.1"/>
</dbReference>
<evidence type="ECO:0000256" key="1">
    <source>
        <dbReference type="ARBA" id="ARBA00004651"/>
    </source>
</evidence>
<evidence type="ECO:0000313" key="7">
    <source>
        <dbReference type="EMBL" id="RYU09954.1"/>
    </source>
</evidence>